<dbReference type="KEGG" id="scb:SCAB_41501"/>
<reference evidence="1 2" key="1">
    <citation type="journal article" date="2010" name="Mol. Plant Microbe Interact.">
        <title>Streptomyces scabies 87-22 contains a coronafacic acid-like biosynthetic cluster that contributes to plant-microbe interactions.</title>
        <authorList>
            <person name="Bignell D.R."/>
            <person name="Seipke R.F."/>
            <person name="Huguet-Tapia J.C."/>
            <person name="Chambers A.H."/>
            <person name="Parry R.J."/>
            <person name="Loria R."/>
        </authorList>
    </citation>
    <scope>NUCLEOTIDE SEQUENCE [LARGE SCALE GENOMIC DNA]</scope>
    <source>
        <strain evidence="1 2">87.22</strain>
    </source>
</reference>
<sequence>MPGVRPSGGALRRPALHAFGAGTSGWEGPLMTTHHEGRHDMIRNTRTRRRPGRRAAFAAGLVLAVGLGVPTQAAAQTAATPTSATTSAKPAATPRSITGFNGDGMTRVADFFGAYVDAKDDSPGPDTALAKALRKHYLTSAFAERLKAWEKKNKVDGVLRAQNVPVEWTVSESGNGRHIVVTLTFGGGESPTKTTRFDVKHNLLGDISDISDISDIRAIGKAPAKPSAAVRSVKGRTGESVTRVADFFGAYVDAKDDSPGPDTALAKALRKHYLTSAFAERLKAWEKKNKVDGVLRAQNVPVDWTVSEGRNSREIAVTHAFGGGETPSVWTNLVVKLEPVYGDVTDIRTRPTH</sequence>
<dbReference type="eggNOG" id="ENOG5031C38">
    <property type="taxonomic scope" value="Bacteria"/>
</dbReference>
<dbReference type="Gene3D" id="3.10.450.50">
    <property type="match status" value="2"/>
</dbReference>
<evidence type="ECO:0000313" key="1">
    <source>
        <dbReference type="EMBL" id="CBG71223.1"/>
    </source>
</evidence>
<name>C9Z3W9_STRSW</name>
<dbReference type="AlphaFoldDB" id="C9Z3W9"/>
<keyword evidence="2" id="KW-1185">Reference proteome</keyword>
<protein>
    <submittedName>
        <fullName evidence="1">Uncharacterized protein</fullName>
    </submittedName>
</protein>
<evidence type="ECO:0000313" key="2">
    <source>
        <dbReference type="Proteomes" id="UP000001444"/>
    </source>
</evidence>
<dbReference type="HOGENOM" id="CLU_785076_0_0_11"/>
<proteinExistence type="predicted"/>
<dbReference type="EMBL" id="FN554889">
    <property type="protein sequence ID" value="CBG71223.1"/>
    <property type="molecule type" value="Genomic_DNA"/>
</dbReference>
<accession>C9Z3W9</accession>
<gene>
    <name evidence="1" type="ordered locus">SCAB_41501</name>
</gene>
<organism evidence="1 2">
    <name type="scientific">Streptomyces scabiei (strain 87.22)</name>
    <dbReference type="NCBI Taxonomy" id="680198"/>
    <lineage>
        <taxon>Bacteria</taxon>
        <taxon>Bacillati</taxon>
        <taxon>Actinomycetota</taxon>
        <taxon>Actinomycetes</taxon>
        <taxon>Kitasatosporales</taxon>
        <taxon>Streptomycetaceae</taxon>
        <taxon>Streptomyces</taxon>
    </lineage>
</organism>
<dbReference type="Proteomes" id="UP000001444">
    <property type="component" value="Chromosome"/>
</dbReference>